<proteinExistence type="predicted"/>
<reference evidence="1" key="1">
    <citation type="submission" date="2023-05" db="EMBL/GenBank/DDBJ databases">
        <title>Colonisation of extended spectrum b-lactamase- and carbapenemase-producing bacteria on hospital surfaces from low- and middle-income countries.</title>
        <authorList>
            <person name="Nieto-Rosado M."/>
            <person name="Sands K."/>
            <person name="Iregbu K."/>
            <person name="Zahra R."/>
            <person name="Mazarati J.B."/>
            <person name="Mehtar S."/>
            <person name="Barnards-Group B."/>
            <person name="Walsh T.R."/>
        </authorList>
    </citation>
    <scope>NUCLEOTIDE SEQUENCE</scope>
    <source>
        <strain evidence="1">PP-E493</strain>
    </source>
</reference>
<dbReference type="EMBL" id="JASGOQ010000001">
    <property type="protein sequence ID" value="MDV5390790.1"/>
    <property type="molecule type" value="Genomic_DNA"/>
</dbReference>
<dbReference type="Proteomes" id="UP001187859">
    <property type="component" value="Unassembled WGS sequence"/>
</dbReference>
<evidence type="ECO:0000313" key="2">
    <source>
        <dbReference type="Proteomes" id="UP001187859"/>
    </source>
</evidence>
<comment type="caution">
    <text evidence="1">The sequence shown here is derived from an EMBL/GenBank/DDBJ whole genome shotgun (WGS) entry which is preliminary data.</text>
</comment>
<name>A0AAE4TN52_9GAMM</name>
<protein>
    <submittedName>
        <fullName evidence="1">Uncharacterized protein</fullName>
    </submittedName>
</protein>
<dbReference type="RefSeq" id="WP_317519860.1">
    <property type="nucleotide sequence ID" value="NZ_JASGOQ010000001.1"/>
</dbReference>
<dbReference type="AlphaFoldDB" id="A0AAE4TN52"/>
<accession>A0AAE4TN52</accession>
<evidence type="ECO:0000313" key="1">
    <source>
        <dbReference type="EMBL" id="MDV5390790.1"/>
    </source>
</evidence>
<organism evidence="1 2">
    <name type="scientific">Shewanella xiamenensis</name>
    <dbReference type="NCBI Taxonomy" id="332186"/>
    <lineage>
        <taxon>Bacteria</taxon>
        <taxon>Pseudomonadati</taxon>
        <taxon>Pseudomonadota</taxon>
        <taxon>Gammaproteobacteria</taxon>
        <taxon>Alteromonadales</taxon>
        <taxon>Shewanellaceae</taxon>
        <taxon>Shewanella</taxon>
    </lineage>
</organism>
<gene>
    <name evidence="1" type="ORF">QM089_11090</name>
</gene>
<sequence length="96" mass="11150">MTLNDRMNLLIAENERLKAERLEMLTKFGELNRDKLRLDLLDEVNAGFNEQNGTLYGWVVDWNHNRICLRDSDPMKKSVRQAIDEFALRVNKAGSA</sequence>